<keyword evidence="2" id="KW-1185">Reference proteome</keyword>
<dbReference type="Pfam" id="PF07610">
    <property type="entry name" value="DUF1573"/>
    <property type="match status" value="1"/>
</dbReference>
<gene>
    <name evidence="1" type="ORF">G3M56_007400</name>
</gene>
<reference evidence="1 2" key="1">
    <citation type="submission" date="2020-12" db="EMBL/GenBank/DDBJ databases">
        <title>Sulforoseuscoccus oceanibium gen. nov., sp. nov., a representative of the phylum Verrucomicrobia with special cytoplasmic membrane, and proposal of Sulforoseuscoccusaceae fam. nov.</title>
        <authorList>
            <person name="Xi F."/>
        </authorList>
    </citation>
    <scope>NUCLEOTIDE SEQUENCE [LARGE SCALE GENOMIC DNA]</scope>
    <source>
        <strain evidence="1 2">T37</strain>
    </source>
</reference>
<sequence>MKGMCSCVIGRLFQVLLVLLVAGDVWAGALTFESAVVEIPVEPDKNEVSVRFLYENQTGGPVDVVEFRTGCGACLSVGPKRMVESGGKGHVDALFKVGSKSGAVEKSVTVVMADASGARSEQVLTLRAVVPELVVVSEKKLQWRVGEAGVTRSVEVTMDWESPIRVMAATSTRKNMEVRVVEVVAGQRYRIDVTPFELQGAQLGMIRIETDCPIEKYRKHVIFAQVTR</sequence>
<dbReference type="InterPro" id="IPR011467">
    <property type="entry name" value="DUF1573"/>
</dbReference>
<evidence type="ECO:0000313" key="2">
    <source>
        <dbReference type="Proteomes" id="UP000475117"/>
    </source>
</evidence>
<accession>A0A7T7EZG7</accession>
<dbReference type="Proteomes" id="UP000475117">
    <property type="component" value="Chromosome"/>
</dbReference>
<evidence type="ECO:0000313" key="1">
    <source>
        <dbReference type="EMBL" id="QQL43730.1"/>
    </source>
</evidence>
<dbReference type="AlphaFoldDB" id="A0A7T7EZG7"/>
<organism evidence="1 2">
    <name type="scientific">Sulfuriroseicoccus oceanibius</name>
    <dbReference type="NCBI Taxonomy" id="2707525"/>
    <lineage>
        <taxon>Bacteria</taxon>
        <taxon>Pseudomonadati</taxon>
        <taxon>Verrucomicrobiota</taxon>
        <taxon>Verrucomicrobiia</taxon>
        <taxon>Verrucomicrobiales</taxon>
        <taxon>Verrucomicrobiaceae</taxon>
        <taxon>Sulfuriroseicoccus</taxon>
    </lineage>
</organism>
<name>A0A7T7EZG7_9BACT</name>
<dbReference type="KEGG" id="soa:G3M56_007400"/>
<protein>
    <submittedName>
        <fullName evidence="1">DUF1573 domain-containing protein</fullName>
    </submittedName>
</protein>
<proteinExistence type="predicted"/>
<dbReference type="EMBL" id="CP066776">
    <property type="protein sequence ID" value="QQL43730.1"/>
    <property type="molecule type" value="Genomic_DNA"/>
</dbReference>